<dbReference type="InterPro" id="IPR018958">
    <property type="entry name" value="Knr4/Smi1-like_dom"/>
</dbReference>
<evidence type="ECO:0000256" key="1">
    <source>
        <dbReference type="SAM" id="MobiDB-lite"/>
    </source>
</evidence>
<dbReference type="Gene3D" id="3.40.1580.10">
    <property type="entry name" value="SMI1/KNR4-like"/>
    <property type="match status" value="1"/>
</dbReference>
<feature type="compositionally biased region" description="Basic and acidic residues" evidence="1">
    <location>
        <begin position="165"/>
        <end position="181"/>
    </location>
</feature>
<gene>
    <name evidence="3" type="ORF">ACIBP5_01945</name>
</gene>
<feature type="region of interest" description="Disordered" evidence="1">
    <location>
        <begin position="158"/>
        <end position="181"/>
    </location>
</feature>
<proteinExistence type="predicted"/>
<accession>A0ABW7ZVZ9</accession>
<evidence type="ECO:0000313" key="4">
    <source>
        <dbReference type="Proteomes" id="UP001612928"/>
    </source>
</evidence>
<dbReference type="SUPFAM" id="SSF160631">
    <property type="entry name" value="SMI1/KNR4-like"/>
    <property type="match status" value="1"/>
</dbReference>
<reference evidence="3 4" key="1">
    <citation type="submission" date="2024-10" db="EMBL/GenBank/DDBJ databases">
        <title>The Natural Products Discovery Center: Release of the First 8490 Sequenced Strains for Exploring Actinobacteria Biosynthetic Diversity.</title>
        <authorList>
            <person name="Kalkreuter E."/>
            <person name="Kautsar S.A."/>
            <person name="Yang D."/>
            <person name="Bader C.D."/>
            <person name="Teijaro C.N."/>
            <person name="Fluegel L."/>
            <person name="Davis C.M."/>
            <person name="Simpson J.R."/>
            <person name="Lauterbach L."/>
            <person name="Steele A.D."/>
            <person name="Gui C."/>
            <person name="Meng S."/>
            <person name="Li G."/>
            <person name="Viehrig K."/>
            <person name="Ye F."/>
            <person name="Su P."/>
            <person name="Kiefer A.F."/>
            <person name="Nichols A."/>
            <person name="Cepeda A.J."/>
            <person name="Yan W."/>
            <person name="Fan B."/>
            <person name="Jiang Y."/>
            <person name="Adhikari A."/>
            <person name="Zheng C.-J."/>
            <person name="Schuster L."/>
            <person name="Cowan T.M."/>
            <person name="Smanski M.J."/>
            <person name="Chevrette M.G."/>
            <person name="De Carvalho L.P.S."/>
            <person name="Shen B."/>
        </authorList>
    </citation>
    <scope>NUCLEOTIDE SEQUENCE [LARGE SCALE GENOMIC DNA]</scope>
    <source>
        <strain evidence="3 4">NPDC049503</strain>
    </source>
</reference>
<dbReference type="InterPro" id="IPR037883">
    <property type="entry name" value="Knr4/Smi1-like_sf"/>
</dbReference>
<feature type="domain" description="Knr4/Smi1-like" evidence="2">
    <location>
        <begin position="25"/>
        <end position="149"/>
    </location>
</feature>
<name>A0ABW7ZVZ9_9ACTN</name>
<organism evidence="3 4">
    <name type="scientific">Nonomuraea indica</name>
    <dbReference type="NCBI Taxonomy" id="1581193"/>
    <lineage>
        <taxon>Bacteria</taxon>
        <taxon>Bacillati</taxon>
        <taxon>Actinomycetota</taxon>
        <taxon>Actinomycetes</taxon>
        <taxon>Streptosporangiales</taxon>
        <taxon>Streptosporangiaceae</taxon>
        <taxon>Nonomuraea</taxon>
    </lineage>
</organism>
<keyword evidence="4" id="KW-1185">Reference proteome</keyword>
<protein>
    <submittedName>
        <fullName evidence="3">SMI1/KNR4 family protein</fullName>
    </submittedName>
</protein>
<evidence type="ECO:0000259" key="2">
    <source>
        <dbReference type="SMART" id="SM00860"/>
    </source>
</evidence>
<dbReference type="Proteomes" id="UP001612928">
    <property type="component" value="Unassembled WGS sequence"/>
</dbReference>
<comment type="caution">
    <text evidence="3">The sequence shown here is derived from an EMBL/GenBank/DDBJ whole genome shotgun (WGS) entry which is preliminary data.</text>
</comment>
<evidence type="ECO:0000313" key="3">
    <source>
        <dbReference type="EMBL" id="MFI7438710.1"/>
    </source>
</evidence>
<dbReference type="EMBL" id="JBITMB010000001">
    <property type="protein sequence ID" value="MFI7438710.1"/>
    <property type="molecule type" value="Genomic_DNA"/>
</dbReference>
<dbReference type="SMART" id="SM00860">
    <property type="entry name" value="SMI1_KNR4"/>
    <property type="match status" value="1"/>
</dbReference>
<dbReference type="RefSeq" id="WP_397018234.1">
    <property type="nucleotide sequence ID" value="NZ_JBITMB010000001.1"/>
</dbReference>
<dbReference type="Pfam" id="PF09346">
    <property type="entry name" value="SMI1_KNR4"/>
    <property type="match status" value="1"/>
</dbReference>
<sequence length="181" mass="20244">MTDIDDLLRRVSAKASMTMEHLPPPATAEEVAQAQRLLGFRLPPVLVRLYREVANGGFGPDYHLLPLLGEGRTAVSDYREERNGSEPGGDARWPADVLPILDWGCGMYAAVDCRRSEGTVLLFEPNGVSSDWPRAWHVDAESLTDWLETWLSGTGWYEEDADGDGEMRPWESARQRLSEGR</sequence>